<dbReference type="CDD" id="cd11528">
    <property type="entry name" value="NTP-PPase_MazG_Nterm"/>
    <property type="match status" value="1"/>
</dbReference>
<comment type="catalytic activity">
    <reaction evidence="1">
        <text>ATP + H2O = AMP + diphosphate + H(+)</text>
        <dbReference type="Rhea" id="RHEA:14245"/>
        <dbReference type="ChEBI" id="CHEBI:15377"/>
        <dbReference type="ChEBI" id="CHEBI:15378"/>
        <dbReference type="ChEBI" id="CHEBI:30616"/>
        <dbReference type="ChEBI" id="CHEBI:33019"/>
        <dbReference type="ChEBI" id="CHEBI:456215"/>
        <dbReference type="EC" id="3.6.1.8"/>
    </reaction>
</comment>
<dbReference type="NCBIfam" id="TIGR00444">
    <property type="entry name" value="mazG"/>
    <property type="match status" value="1"/>
</dbReference>
<evidence type="ECO:0000259" key="5">
    <source>
        <dbReference type="Pfam" id="PF03819"/>
    </source>
</evidence>
<protein>
    <recommendedName>
        <fullName evidence="4">Nucleoside triphosphate pyrophosphohydrolase</fullName>
        <ecNumber evidence="3">3.6.1.8</ecNumber>
    </recommendedName>
</protein>
<dbReference type="GO" id="GO:0046081">
    <property type="term" value="P:dUTP catabolic process"/>
    <property type="evidence" value="ECO:0007669"/>
    <property type="project" value="TreeGrafter"/>
</dbReference>
<dbReference type="EMBL" id="BSDX01000001">
    <property type="protein sequence ID" value="GLI52520.1"/>
    <property type="molecule type" value="Genomic_DNA"/>
</dbReference>
<reference evidence="6" key="1">
    <citation type="submission" date="2022-12" db="EMBL/GenBank/DDBJ databases">
        <title>Reference genome sequencing for broad-spectrum identification of bacterial and archaeal isolates by mass spectrometry.</title>
        <authorList>
            <person name="Sekiguchi Y."/>
            <person name="Tourlousse D.M."/>
        </authorList>
    </citation>
    <scope>NUCLEOTIDE SEQUENCE</scope>
    <source>
        <strain evidence="6">TSL-P1</strain>
    </source>
</reference>
<dbReference type="GO" id="GO:0006950">
    <property type="term" value="P:response to stress"/>
    <property type="evidence" value="ECO:0007669"/>
    <property type="project" value="UniProtKB-ARBA"/>
</dbReference>
<dbReference type="InterPro" id="IPR011551">
    <property type="entry name" value="NTP_PyrPHydrolase_MazG"/>
</dbReference>
<dbReference type="EC" id="3.6.1.8" evidence="3"/>
<comment type="similarity">
    <text evidence="2">Belongs to the nucleoside triphosphate pyrophosphohydrolase family.</text>
</comment>
<dbReference type="CDD" id="cd11529">
    <property type="entry name" value="NTP-PPase_MazG_Cterm"/>
    <property type="match status" value="1"/>
</dbReference>
<dbReference type="InterPro" id="IPR004518">
    <property type="entry name" value="MazG-like_dom"/>
</dbReference>
<dbReference type="NCBIfam" id="NF007113">
    <property type="entry name" value="PRK09562.1"/>
    <property type="match status" value="1"/>
</dbReference>
<dbReference type="GO" id="GO:0046047">
    <property type="term" value="P:TTP catabolic process"/>
    <property type="evidence" value="ECO:0007669"/>
    <property type="project" value="TreeGrafter"/>
</dbReference>
<feature type="domain" description="NTP pyrophosphohydrolase MazG-like" evidence="5">
    <location>
        <begin position="164"/>
        <end position="224"/>
    </location>
</feature>
<evidence type="ECO:0000256" key="4">
    <source>
        <dbReference type="ARBA" id="ARBA00074799"/>
    </source>
</evidence>
<dbReference type="PANTHER" id="PTHR30522:SF0">
    <property type="entry name" value="NUCLEOSIDE TRIPHOSPHATE PYROPHOSPHOHYDROLASE"/>
    <property type="match status" value="1"/>
</dbReference>
<sequence>MSEKFDKLVEIMEILRSEKGCPWDRVQNHDTLKRYLLEETYELIEAIENKDPKSIKEELGDLILQIVFHSQIAKEQGNFDINDVIDSIIQKMIGRHPHVFGEAEFKTPEEVLNQWDERKKEEGKLGSSILEGIPLALPSLLKAYKIQSRVAKVGFDWDNVDGVIDKIKEELKEVQEAIKIGEKIKIEEEIGDLLFSLVNLARFLRIDPETALRKTNRKFEKRFKRLEKLAQQKGKSLKDMTLSEMDSLWEEIKNSE</sequence>
<dbReference type="GO" id="GO:0006203">
    <property type="term" value="P:dGTP catabolic process"/>
    <property type="evidence" value="ECO:0007669"/>
    <property type="project" value="TreeGrafter"/>
</dbReference>
<dbReference type="InterPro" id="IPR048011">
    <property type="entry name" value="NTP-PPase_MazG-like_C"/>
</dbReference>
<proteinExistence type="inferred from homology"/>
<dbReference type="GO" id="GO:0046061">
    <property type="term" value="P:dATP catabolic process"/>
    <property type="evidence" value="ECO:0007669"/>
    <property type="project" value="TreeGrafter"/>
</dbReference>
<organism evidence="6 7">
    <name type="scientific">Thermodesulfovibrio yellowstonii</name>
    <dbReference type="NCBI Taxonomy" id="28262"/>
    <lineage>
        <taxon>Bacteria</taxon>
        <taxon>Pseudomonadati</taxon>
        <taxon>Nitrospirota</taxon>
        <taxon>Thermodesulfovibrionia</taxon>
        <taxon>Thermodesulfovibrionales</taxon>
        <taxon>Thermodesulfovibrionaceae</taxon>
        <taxon>Thermodesulfovibrio</taxon>
    </lineage>
</organism>
<evidence type="ECO:0000256" key="2">
    <source>
        <dbReference type="ARBA" id="ARBA00061115"/>
    </source>
</evidence>
<dbReference type="GO" id="GO:0046052">
    <property type="term" value="P:UTP catabolic process"/>
    <property type="evidence" value="ECO:0007669"/>
    <property type="project" value="TreeGrafter"/>
</dbReference>
<dbReference type="PANTHER" id="PTHR30522">
    <property type="entry name" value="NUCLEOSIDE TRIPHOSPHATE PYROPHOSPHOHYDROLASE"/>
    <property type="match status" value="1"/>
</dbReference>
<name>A0A9W6LK73_9BACT</name>
<comment type="caution">
    <text evidence="6">The sequence shown here is derived from an EMBL/GenBank/DDBJ whole genome shotgun (WGS) entry which is preliminary data.</text>
</comment>
<accession>A0A9W6LK73</accession>
<evidence type="ECO:0000256" key="1">
    <source>
        <dbReference type="ARBA" id="ARBA00052141"/>
    </source>
</evidence>
<dbReference type="SUPFAM" id="SSF101386">
    <property type="entry name" value="all-alpha NTP pyrophosphatases"/>
    <property type="match status" value="2"/>
</dbReference>
<keyword evidence="7" id="KW-1185">Reference proteome</keyword>
<dbReference type="Gene3D" id="1.10.287.1080">
    <property type="entry name" value="MazG-like"/>
    <property type="match status" value="2"/>
</dbReference>
<dbReference type="Proteomes" id="UP001144297">
    <property type="component" value="Unassembled WGS sequence"/>
</dbReference>
<evidence type="ECO:0000313" key="6">
    <source>
        <dbReference type="EMBL" id="GLI52520.1"/>
    </source>
</evidence>
<dbReference type="InterPro" id="IPR048015">
    <property type="entry name" value="NTP-PPase_MazG-like_N"/>
</dbReference>
<evidence type="ECO:0000256" key="3">
    <source>
        <dbReference type="ARBA" id="ARBA00066372"/>
    </source>
</evidence>
<dbReference type="GO" id="GO:0047693">
    <property type="term" value="F:ATP diphosphatase activity"/>
    <property type="evidence" value="ECO:0007669"/>
    <property type="project" value="UniProtKB-EC"/>
</dbReference>
<dbReference type="FunFam" id="1.10.287.1080:FF:000003">
    <property type="entry name" value="Nucleoside triphosphate pyrophosphohydrolase"/>
    <property type="match status" value="1"/>
</dbReference>
<dbReference type="FunFam" id="1.10.287.1080:FF:000001">
    <property type="entry name" value="Nucleoside triphosphate pyrophosphohydrolase"/>
    <property type="match status" value="1"/>
</dbReference>
<evidence type="ECO:0000313" key="7">
    <source>
        <dbReference type="Proteomes" id="UP001144297"/>
    </source>
</evidence>
<feature type="domain" description="NTP pyrophosphohydrolase MazG-like" evidence="5">
    <location>
        <begin position="27"/>
        <end position="100"/>
    </location>
</feature>
<dbReference type="GO" id="GO:0046076">
    <property type="term" value="P:dTTP catabolic process"/>
    <property type="evidence" value="ECO:0007669"/>
    <property type="project" value="TreeGrafter"/>
</dbReference>
<gene>
    <name evidence="6" type="ORF">TISLANDTSLP1_02130</name>
</gene>
<dbReference type="Pfam" id="PF03819">
    <property type="entry name" value="MazG"/>
    <property type="match status" value="2"/>
</dbReference>
<dbReference type="AlphaFoldDB" id="A0A9W6LK73"/>